<feature type="compositionally biased region" description="Low complexity" evidence="1">
    <location>
        <begin position="364"/>
        <end position="378"/>
    </location>
</feature>
<dbReference type="Pfam" id="PF13921">
    <property type="entry name" value="Myb_DNA-bind_6"/>
    <property type="match status" value="1"/>
</dbReference>
<dbReference type="InterPro" id="IPR017930">
    <property type="entry name" value="Myb_dom"/>
</dbReference>
<feature type="region of interest" description="Disordered" evidence="1">
    <location>
        <begin position="103"/>
        <end position="191"/>
    </location>
</feature>
<feature type="region of interest" description="Disordered" evidence="1">
    <location>
        <begin position="208"/>
        <end position="227"/>
    </location>
</feature>
<dbReference type="InterPro" id="IPR050560">
    <property type="entry name" value="MYB_TF"/>
</dbReference>
<evidence type="ECO:0000313" key="4">
    <source>
        <dbReference type="EMBL" id="PFH58175.1"/>
    </source>
</evidence>
<organism evidence="4 5">
    <name type="scientific">Ophiocordyceps unilateralis</name>
    <name type="common">Zombie-ant fungus</name>
    <name type="synonym">Torrubia unilateralis</name>
    <dbReference type="NCBI Taxonomy" id="268505"/>
    <lineage>
        <taxon>Eukaryota</taxon>
        <taxon>Fungi</taxon>
        <taxon>Dikarya</taxon>
        <taxon>Ascomycota</taxon>
        <taxon>Pezizomycotina</taxon>
        <taxon>Sordariomycetes</taxon>
        <taxon>Hypocreomycetidae</taxon>
        <taxon>Hypocreales</taxon>
        <taxon>Ophiocordycipitaceae</taxon>
        <taxon>Ophiocordyceps</taxon>
    </lineage>
</organism>
<feature type="domain" description="Myb-like" evidence="2">
    <location>
        <begin position="61"/>
        <end position="108"/>
    </location>
</feature>
<dbReference type="EMBL" id="LAZP02000320">
    <property type="protein sequence ID" value="PFH58175.1"/>
    <property type="molecule type" value="Genomic_DNA"/>
</dbReference>
<dbReference type="PROSITE" id="PS50090">
    <property type="entry name" value="MYB_LIKE"/>
    <property type="match status" value="2"/>
</dbReference>
<feature type="compositionally biased region" description="Low complexity" evidence="1">
    <location>
        <begin position="127"/>
        <end position="136"/>
    </location>
</feature>
<feature type="compositionally biased region" description="Basic and acidic residues" evidence="1">
    <location>
        <begin position="325"/>
        <end position="335"/>
    </location>
</feature>
<dbReference type="PANTHER" id="PTHR45614">
    <property type="entry name" value="MYB PROTEIN-RELATED"/>
    <property type="match status" value="1"/>
</dbReference>
<comment type="caution">
    <text evidence="4">The sequence shown here is derived from an EMBL/GenBank/DDBJ whole genome shotgun (WGS) entry which is preliminary data.</text>
</comment>
<reference evidence="4 5" key="2">
    <citation type="journal article" date="2017" name="Sci. Rep.">
        <title>Ant-infecting Ophiocordyceps genomes reveal a high diversity of potential behavioral manipulation genes and a possible major role for enterotoxins.</title>
        <authorList>
            <person name="de Bekker C."/>
            <person name="Ohm R.A."/>
            <person name="Evans H.C."/>
            <person name="Brachmann A."/>
            <person name="Hughes D.P."/>
        </authorList>
    </citation>
    <scope>NUCLEOTIDE SEQUENCE [LARGE SCALE GENOMIC DNA]</scope>
    <source>
        <strain evidence="4 5">SC16a</strain>
    </source>
</reference>
<dbReference type="OrthoDB" id="2143914at2759"/>
<feature type="domain" description="HTH myb-type" evidence="3">
    <location>
        <begin position="65"/>
        <end position="115"/>
    </location>
</feature>
<dbReference type="AlphaFoldDB" id="A0A2A9P9I0"/>
<keyword evidence="5" id="KW-1185">Reference proteome</keyword>
<dbReference type="CDD" id="cd00167">
    <property type="entry name" value="SANT"/>
    <property type="match status" value="2"/>
</dbReference>
<evidence type="ECO:0000259" key="3">
    <source>
        <dbReference type="PROSITE" id="PS51294"/>
    </source>
</evidence>
<feature type="region of interest" description="Disordered" evidence="1">
    <location>
        <begin position="267"/>
        <end position="393"/>
    </location>
</feature>
<dbReference type="SMART" id="SM00717">
    <property type="entry name" value="SANT"/>
    <property type="match status" value="2"/>
</dbReference>
<proteinExistence type="predicted"/>
<reference evidence="4 5" key="1">
    <citation type="journal article" date="2015" name="BMC Genomics">
        <title>Gene expression during zombie ant biting behavior reflects the complexity underlying fungal parasitic behavioral manipulation.</title>
        <authorList>
            <person name="de Bekker C."/>
            <person name="Ohm R.A."/>
            <person name="Loreto R.G."/>
            <person name="Sebastian A."/>
            <person name="Albert I."/>
            <person name="Merrow M."/>
            <person name="Brachmann A."/>
            <person name="Hughes D.P."/>
        </authorList>
    </citation>
    <scope>NUCLEOTIDE SEQUENCE [LARGE SCALE GENOMIC DNA]</scope>
    <source>
        <strain evidence="4 5">SC16a</strain>
    </source>
</reference>
<dbReference type="InterPro" id="IPR009057">
    <property type="entry name" value="Homeodomain-like_sf"/>
</dbReference>
<gene>
    <name evidence="4" type="ORF">XA68_14079</name>
</gene>
<evidence type="ECO:0000256" key="1">
    <source>
        <dbReference type="SAM" id="MobiDB-lite"/>
    </source>
</evidence>
<dbReference type="Gene3D" id="1.10.10.60">
    <property type="entry name" value="Homeodomain-like"/>
    <property type="match status" value="2"/>
</dbReference>
<sequence length="393" mass="43561">MPAPSQMPDPDIRRGPWSTAEDKRLLELINHQTGVNWVRISGFLSSRSAKQCRERYHQNLKPSLNHGPITPEEGVVIDQLVETIGRRWAEIARRLKGRSDNAVKNWWNGNQNRRKRLESRRRGAGAGSPTSAPGPAYRQPTPRMMVNQPSGPPSHDAQPQGALTFPGSSAAGEAYTQPNPNMQPRPGVPTFHDELAHRDLALRGLTAPSAHSSHEVQPQAAAFDDNRRPRAALPSLASPLGLPWPPTSPVTDSYSFNHHYRHGDMPLPSPCSSEPPESDMGSYYTFSPSQDRNCMELPPLRTQLPRTRLPPTYNHESLPSLRNWTSKDDRSEPFNDPRPQLLPTGVPDRLSLPAAVWQPPTAPSSPLQSQERQQQQSSAGNKDSRMKLAALLG</sequence>
<dbReference type="GO" id="GO:0000978">
    <property type="term" value="F:RNA polymerase II cis-regulatory region sequence-specific DNA binding"/>
    <property type="evidence" value="ECO:0007669"/>
    <property type="project" value="TreeGrafter"/>
</dbReference>
<protein>
    <submittedName>
        <fullName evidence="4">Uncharacterized protein</fullName>
    </submittedName>
</protein>
<dbReference type="GO" id="GO:0000981">
    <property type="term" value="F:DNA-binding transcription factor activity, RNA polymerase II-specific"/>
    <property type="evidence" value="ECO:0007669"/>
    <property type="project" value="TreeGrafter"/>
</dbReference>
<dbReference type="Proteomes" id="UP000037136">
    <property type="component" value="Unassembled WGS sequence"/>
</dbReference>
<feature type="domain" description="HTH myb-type" evidence="3">
    <location>
        <begin position="9"/>
        <end position="64"/>
    </location>
</feature>
<evidence type="ECO:0000259" key="2">
    <source>
        <dbReference type="PROSITE" id="PS50090"/>
    </source>
</evidence>
<dbReference type="GO" id="GO:0045944">
    <property type="term" value="P:positive regulation of transcription by RNA polymerase II"/>
    <property type="evidence" value="ECO:0007669"/>
    <property type="project" value="TreeGrafter"/>
</dbReference>
<name>A0A2A9P9I0_OPHUN</name>
<feature type="compositionally biased region" description="Basic residues" evidence="1">
    <location>
        <begin position="112"/>
        <end position="123"/>
    </location>
</feature>
<dbReference type="STRING" id="268505.A0A2A9P9I0"/>
<accession>A0A2A9P9I0</accession>
<dbReference type="GO" id="GO:0005634">
    <property type="term" value="C:nucleus"/>
    <property type="evidence" value="ECO:0007669"/>
    <property type="project" value="TreeGrafter"/>
</dbReference>
<feature type="compositionally biased region" description="Polar residues" evidence="1">
    <location>
        <begin position="314"/>
        <end position="324"/>
    </location>
</feature>
<dbReference type="InterPro" id="IPR001005">
    <property type="entry name" value="SANT/Myb"/>
</dbReference>
<dbReference type="PROSITE" id="PS51294">
    <property type="entry name" value="HTH_MYB"/>
    <property type="match status" value="2"/>
</dbReference>
<dbReference type="PANTHER" id="PTHR45614:SF25">
    <property type="entry name" value="MYB PROTEIN"/>
    <property type="match status" value="1"/>
</dbReference>
<evidence type="ECO:0000313" key="5">
    <source>
        <dbReference type="Proteomes" id="UP000037136"/>
    </source>
</evidence>
<dbReference type="SUPFAM" id="SSF46689">
    <property type="entry name" value="Homeodomain-like"/>
    <property type="match status" value="1"/>
</dbReference>
<feature type="domain" description="Myb-like" evidence="2">
    <location>
        <begin position="9"/>
        <end position="60"/>
    </location>
</feature>
<dbReference type="GO" id="GO:0000278">
    <property type="term" value="P:mitotic cell cycle"/>
    <property type="evidence" value="ECO:0007669"/>
    <property type="project" value="TreeGrafter"/>
</dbReference>